<feature type="region of interest" description="Disordered" evidence="1">
    <location>
        <begin position="1"/>
        <end position="94"/>
    </location>
</feature>
<organism evidence="2 3">
    <name type="scientific">Canna indica</name>
    <name type="common">Indian-shot</name>
    <dbReference type="NCBI Taxonomy" id="4628"/>
    <lineage>
        <taxon>Eukaryota</taxon>
        <taxon>Viridiplantae</taxon>
        <taxon>Streptophyta</taxon>
        <taxon>Embryophyta</taxon>
        <taxon>Tracheophyta</taxon>
        <taxon>Spermatophyta</taxon>
        <taxon>Magnoliopsida</taxon>
        <taxon>Liliopsida</taxon>
        <taxon>Zingiberales</taxon>
        <taxon>Cannaceae</taxon>
        <taxon>Canna</taxon>
    </lineage>
</organism>
<evidence type="ECO:0000256" key="1">
    <source>
        <dbReference type="SAM" id="MobiDB-lite"/>
    </source>
</evidence>
<feature type="compositionally biased region" description="Low complexity" evidence="1">
    <location>
        <begin position="18"/>
        <end position="40"/>
    </location>
</feature>
<sequence>MELPSPPPPPPPPPPAPASLTSPSSFSISDLPSSSSTLPSTVDLSMLFDPPAPQPAWPLRHQHQQQQRLTSELGQQRCTTTDTRNLSDSSGCGGGDLQALARELLDRHRSTTSEAPPIDLKVTKHNVV</sequence>
<feature type="compositionally biased region" description="Pro residues" evidence="1">
    <location>
        <begin position="1"/>
        <end position="17"/>
    </location>
</feature>
<gene>
    <name evidence="2" type="ORF">Cni_G07528</name>
</gene>
<feature type="compositionally biased region" description="Polar residues" evidence="1">
    <location>
        <begin position="70"/>
        <end position="86"/>
    </location>
</feature>
<evidence type="ECO:0000313" key="2">
    <source>
        <dbReference type="EMBL" id="WOK98816.1"/>
    </source>
</evidence>
<dbReference type="EMBL" id="CP136891">
    <property type="protein sequence ID" value="WOK98816.1"/>
    <property type="molecule type" value="Genomic_DNA"/>
</dbReference>
<keyword evidence="3" id="KW-1185">Reference proteome</keyword>
<name>A0AAQ3K2A1_9LILI</name>
<dbReference type="Proteomes" id="UP001327560">
    <property type="component" value="Chromosome 2"/>
</dbReference>
<accession>A0AAQ3K2A1</accession>
<reference evidence="2 3" key="1">
    <citation type="submission" date="2023-10" db="EMBL/GenBank/DDBJ databases">
        <title>Chromosome-scale genome assembly provides insights into flower coloration mechanisms of Canna indica.</title>
        <authorList>
            <person name="Li C."/>
        </authorList>
    </citation>
    <scope>NUCLEOTIDE SEQUENCE [LARGE SCALE GENOMIC DNA]</scope>
    <source>
        <tissue evidence="2">Flower</tissue>
    </source>
</reference>
<evidence type="ECO:0000313" key="3">
    <source>
        <dbReference type="Proteomes" id="UP001327560"/>
    </source>
</evidence>
<protein>
    <submittedName>
        <fullName evidence="2">Uncharacterized protein</fullName>
    </submittedName>
</protein>
<proteinExistence type="predicted"/>
<dbReference type="AlphaFoldDB" id="A0AAQ3K2A1"/>